<dbReference type="OrthoDB" id="7168509at2"/>
<protein>
    <submittedName>
        <fullName evidence="1">Uncharacterized protein</fullName>
    </submittedName>
</protein>
<name>A0A4Q9FUW9_9FLAO</name>
<keyword evidence="2" id="KW-1185">Reference proteome</keyword>
<accession>A0A4Q9FUW9</accession>
<dbReference type="EMBL" id="SIRS01000001">
    <property type="protein sequence ID" value="TBN19039.1"/>
    <property type="molecule type" value="Genomic_DNA"/>
</dbReference>
<dbReference type="Proteomes" id="UP000292372">
    <property type="component" value="Unassembled WGS sequence"/>
</dbReference>
<evidence type="ECO:0000313" key="1">
    <source>
        <dbReference type="EMBL" id="TBN19039.1"/>
    </source>
</evidence>
<organism evidence="1 2">
    <name type="scientific">Hyunsoonleella pacifica</name>
    <dbReference type="NCBI Taxonomy" id="1080224"/>
    <lineage>
        <taxon>Bacteria</taxon>
        <taxon>Pseudomonadati</taxon>
        <taxon>Bacteroidota</taxon>
        <taxon>Flavobacteriia</taxon>
        <taxon>Flavobacteriales</taxon>
        <taxon>Flavobacteriaceae</taxon>
    </lineage>
</organism>
<sequence length="238" mass="27500">MMSNRIYYKNNINKAGGSCSSESVLISYLNPIIEKFNHRYNKSIGFYGQEIIEGENLKTAISILTIELTDLIDNYHTDADPNGFGRSALKVKILNKERILDHFSCKIDQIIYALNGFIEFLTETLNQDGKVEIYGLSDLDVLDCELIWKIKNVLKSNGVCIVDELKKSIRYLFHVDNIIEREPDVINKRLKRLVKRDYLEIQNQFITLTNKGNVVDVWTNFLVKTITIDKEKLKKNVC</sequence>
<evidence type="ECO:0000313" key="2">
    <source>
        <dbReference type="Proteomes" id="UP000292372"/>
    </source>
</evidence>
<dbReference type="AlphaFoldDB" id="A0A4Q9FUW9"/>
<gene>
    <name evidence="1" type="ORF">EYD46_02945</name>
</gene>
<reference evidence="1 2" key="1">
    <citation type="journal article" date="2015" name="Int. J. Syst. Evol. Microbiol.">
        <title>Hyunsoonleella pacifica sp. nov., isolated from seawater of South Pacific Gyre.</title>
        <authorList>
            <person name="Gao X."/>
            <person name="Zhang Z."/>
            <person name="Dai X."/>
            <person name="Zhang X.H."/>
        </authorList>
    </citation>
    <scope>NUCLEOTIDE SEQUENCE [LARGE SCALE GENOMIC DNA]</scope>
    <source>
        <strain evidence="1 2">SW033</strain>
    </source>
</reference>
<comment type="caution">
    <text evidence="1">The sequence shown here is derived from an EMBL/GenBank/DDBJ whole genome shotgun (WGS) entry which is preliminary data.</text>
</comment>
<dbReference type="RefSeq" id="WP_130935553.1">
    <property type="nucleotide sequence ID" value="NZ_BMEE01000001.1"/>
</dbReference>
<proteinExistence type="predicted"/>